<keyword evidence="7" id="KW-1185">Reference proteome</keyword>
<dbReference type="GO" id="GO:0016811">
    <property type="term" value="F:hydrolase activity, acting on carbon-nitrogen (but not peptide) bonds, in linear amides"/>
    <property type="evidence" value="ECO:0007669"/>
    <property type="project" value="TreeGrafter"/>
</dbReference>
<evidence type="ECO:0000256" key="5">
    <source>
        <dbReference type="ARBA" id="ARBA00024029"/>
    </source>
</evidence>
<dbReference type="EMBL" id="SIRE01000030">
    <property type="protein sequence ID" value="TBL70748.1"/>
    <property type="molecule type" value="Genomic_DNA"/>
</dbReference>
<proteinExistence type="inferred from homology"/>
<comment type="caution">
    <text evidence="6">The sequence shown here is derived from an EMBL/GenBank/DDBJ whole genome shotgun (WGS) entry which is preliminary data.</text>
</comment>
<evidence type="ECO:0000256" key="3">
    <source>
        <dbReference type="ARBA" id="ARBA00022801"/>
    </source>
</evidence>
<keyword evidence="3" id="KW-0378">Hydrolase</keyword>
<dbReference type="GO" id="GO:0009231">
    <property type="term" value="P:riboflavin biosynthetic process"/>
    <property type="evidence" value="ECO:0007669"/>
    <property type="project" value="TreeGrafter"/>
</dbReference>
<name>A0A4V2J3A1_9BACL</name>
<dbReference type="Proteomes" id="UP000293142">
    <property type="component" value="Unassembled WGS sequence"/>
</dbReference>
<evidence type="ECO:0000256" key="1">
    <source>
        <dbReference type="ARBA" id="ARBA00001947"/>
    </source>
</evidence>
<dbReference type="PANTHER" id="PTHR35005">
    <property type="entry name" value="3-DEHYDRO-SCYLLO-INOSOSE HYDROLASE"/>
    <property type="match status" value="1"/>
</dbReference>
<comment type="similarity">
    <text evidence="5">Belongs to the creatininase superfamily.</text>
</comment>
<evidence type="ECO:0000313" key="7">
    <source>
        <dbReference type="Proteomes" id="UP000293142"/>
    </source>
</evidence>
<dbReference type="SUPFAM" id="SSF102215">
    <property type="entry name" value="Creatininase"/>
    <property type="match status" value="1"/>
</dbReference>
<protein>
    <submittedName>
        <fullName evidence="6">Creatininase family protein</fullName>
    </submittedName>
</protein>
<dbReference type="Pfam" id="PF02633">
    <property type="entry name" value="Creatininase"/>
    <property type="match status" value="1"/>
</dbReference>
<evidence type="ECO:0000313" key="6">
    <source>
        <dbReference type="EMBL" id="TBL70748.1"/>
    </source>
</evidence>
<sequence>MMGRYQGKAWDRHFLPRLSKKEVEAIPKDQAVVVLPVGAMEQHGPHLPVFTDTLIGESYMTYAFEYLPDDAPIWLLPPLPYGKSNEHLGHFGTVSLSATTLMSVLLDIARSLKISGFRKLVLTNTHGGNADLLNMMGREIRVETGLEVYRLDPGGLGQAQAFFDPEEIRTDIHGGAVETSLVLAAVKHWVHLDVASDEIPHFPASPYLDLKKKAFAWVIDDLSASGTSGNAKLASEEKGKGMLEAGGKLIAQGLMEIAGFDLRSIRQELEKAYK</sequence>
<dbReference type="AlphaFoldDB" id="A0A4V2J3A1"/>
<keyword evidence="2" id="KW-0479">Metal-binding</keyword>
<accession>A0A4V2J3A1</accession>
<dbReference type="RefSeq" id="WP_131017686.1">
    <property type="nucleotide sequence ID" value="NZ_SIRE01000030.1"/>
</dbReference>
<reference evidence="6 7" key="1">
    <citation type="submission" date="2019-02" db="EMBL/GenBank/DDBJ databases">
        <title>Paenibacillus sp. nov., isolated from surface-sterilized tissue of Thalictrum simplex L.</title>
        <authorList>
            <person name="Tuo L."/>
        </authorList>
    </citation>
    <scope>NUCLEOTIDE SEQUENCE [LARGE SCALE GENOMIC DNA]</scope>
    <source>
        <strain evidence="6 7">N2SHLJ1</strain>
    </source>
</reference>
<comment type="cofactor">
    <cofactor evidence="1">
        <name>Zn(2+)</name>
        <dbReference type="ChEBI" id="CHEBI:29105"/>
    </cofactor>
</comment>
<gene>
    <name evidence="6" type="ORF">EYB31_32525</name>
</gene>
<organism evidence="6 7">
    <name type="scientific">Paenibacillus thalictri</name>
    <dbReference type="NCBI Taxonomy" id="2527873"/>
    <lineage>
        <taxon>Bacteria</taxon>
        <taxon>Bacillati</taxon>
        <taxon>Bacillota</taxon>
        <taxon>Bacilli</taxon>
        <taxon>Bacillales</taxon>
        <taxon>Paenibacillaceae</taxon>
        <taxon>Paenibacillus</taxon>
    </lineage>
</organism>
<evidence type="ECO:0000256" key="2">
    <source>
        <dbReference type="ARBA" id="ARBA00022723"/>
    </source>
</evidence>
<dbReference type="Gene3D" id="3.40.50.10310">
    <property type="entry name" value="Creatininase"/>
    <property type="match status" value="1"/>
</dbReference>
<dbReference type="OrthoDB" id="9801445at2"/>
<dbReference type="InterPro" id="IPR003785">
    <property type="entry name" value="Creatininase/forma_Hydrolase"/>
</dbReference>
<evidence type="ECO:0000256" key="4">
    <source>
        <dbReference type="ARBA" id="ARBA00022833"/>
    </source>
</evidence>
<dbReference type="PANTHER" id="PTHR35005:SF1">
    <property type="entry name" value="2-AMINO-5-FORMYLAMINO-6-RIBOSYLAMINOPYRIMIDIN-4(3H)-ONE 5'-MONOPHOSPHATE DEFORMYLASE"/>
    <property type="match status" value="1"/>
</dbReference>
<keyword evidence="4" id="KW-0862">Zinc</keyword>
<dbReference type="InterPro" id="IPR024087">
    <property type="entry name" value="Creatininase-like_sf"/>
</dbReference>
<dbReference type="GO" id="GO:0046872">
    <property type="term" value="F:metal ion binding"/>
    <property type="evidence" value="ECO:0007669"/>
    <property type="project" value="UniProtKB-KW"/>
</dbReference>